<keyword evidence="2" id="KW-0732">Signal</keyword>
<gene>
    <name evidence="3" type="ORF">D0Y96_09760</name>
</gene>
<evidence type="ECO:0000256" key="1">
    <source>
        <dbReference type="SAM" id="MobiDB-lite"/>
    </source>
</evidence>
<proteinExistence type="predicted"/>
<feature type="compositionally biased region" description="Low complexity" evidence="1">
    <location>
        <begin position="490"/>
        <end position="510"/>
    </location>
</feature>
<feature type="chain" id="PRO_5017085086" evidence="2">
    <location>
        <begin position="40"/>
        <end position="517"/>
    </location>
</feature>
<name>A0A372IPV0_9BACT</name>
<feature type="signal peptide" evidence="2">
    <location>
        <begin position="1"/>
        <end position="39"/>
    </location>
</feature>
<dbReference type="AlphaFoldDB" id="A0A372IPV0"/>
<dbReference type="InterPro" id="IPR046535">
    <property type="entry name" value="DUF6600"/>
</dbReference>
<dbReference type="OrthoDB" id="128474at2"/>
<evidence type="ECO:0000256" key="2">
    <source>
        <dbReference type="SAM" id="SignalP"/>
    </source>
</evidence>
<feature type="compositionally biased region" description="Polar residues" evidence="1">
    <location>
        <begin position="464"/>
        <end position="483"/>
    </location>
</feature>
<dbReference type="PROSITE" id="PS51257">
    <property type="entry name" value="PROKAR_LIPOPROTEIN"/>
    <property type="match status" value="1"/>
</dbReference>
<keyword evidence="4" id="KW-1185">Reference proteome</keyword>
<evidence type="ECO:0000313" key="4">
    <source>
        <dbReference type="Proteomes" id="UP000264702"/>
    </source>
</evidence>
<dbReference type="RefSeq" id="WP_117299159.1">
    <property type="nucleotide sequence ID" value="NZ_QVQT02000003.1"/>
</dbReference>
<dbReference type="Pfam" id="PF20245">
    <property type="entry name" value="DUF6600"/>
    <property type="match status" value="1"/>
</dbReference>
<evidence type="ECO:0000313" key="3">
    <source>
        <dbReference type="EMBL" id="RFU16990.1"/>
    </source>
</evidence>
<dbReference type="EMBL" id="QVQT01000003">
    <property type="protein sequence ID" value="RFU16990.1"/>
    <property type="molecule type" value="Genomic_DNA"/>
</dbReference>
<comment type="caution">
    <text evidence="3">The sequence shown here is derived from an EMBL/GenBank/DDBJ whole genome shotgun (WGS) entry which is preliminary data.</text>
</comment>
<dbReference type="Proteomes" id="UP000264702">
    <property type="component" value="Unassembled WGS sequence"/>
</dbReference>
<accession>A0A372IPV0</accession>
<reference evidence="3 4" key="1">
    <citation type="submission" date="2018-08" db="EMBL/GenBank/DDBJ databases">
        <title>Acidipila sp. 4G-K13, an acidobacterium isolated from forest soil.</title>
        <authorList>
            <person name="Gao Z.-H."/>
            <person name="Qiu L.-H."/>
        </authorList>
    </citation>
    <scope>NUCLEOTIDE SEQUENCE [LARGE SCALE GENOMIC DNA]</scope>
    <source>
        <strain evidence="3 4">4G-K13</strain>
    </source>
</reference>
<organism evidence="3 4">
    <name type="scientific">Paracidobacterium acidisoli</name>
    <dbReference type="NCBI Taxonomy" id="2303751"/>
    <lineage>
        <taxon>Bacteria</taxon>
        <taxon>Pseudomonadati</taxon>
        <taxon>Acidobacteriota</taxon>
        <taxon>Terriglobia</taxon>
        <taxon>Terriglobales</taxon>
        <taxon>Acidobacteriaceae</taxon>
        <taxon>Paracidobacterium</taxon>
    </lineage>
</organism>
<protein>
    <submittedName>
        <fullName evidence="3">Uncharacterized protein</fullName>
    </submittedName>
</protein>
<sequence length="517" mass="53880">MRTNPTHGRPAAATPVQTLFGIATAAALLACCIALPSAAQEPAAAPSLQNSTVPAQTLSKVRIVRLSEIKGTVLLDRAIGHGFEEAITNLPIVEGSRLQTTVGIAEIEFEDNSTLRVGPSSLIEFPKLELMPTGATLSAVKVLKGLVYVSLTGTKGNQFAVDFGSQTLDLPPSSHIRLQLSPSTATLAVLDGAPVPVNAASGTIEVSKKHTLTFDLASQNPPELAKKVTSDIFDPWDHDQADYHKHFASLSAFGGSAYSYGVSDMLYYGSFINAGGGCGSMWRPYFASAAWDPYSNGSWAWYSGAGYSWVSPYPWGWMPYHYGSWGFCSGVGWGWQPGGGWYGLSNIPGTATVPSTGHRLNPPGRLPHQPILPPIAGRGTLIAVSRQPLSRSSLSTGTSENFVFRNDSAGLGVPRGSLGNLHSFSREVEHHGSANLSVFNPASMPGSGPGESAAGRSYGPRSYSPGQISRTSSGAQRGGNMQPSGGGMQPGFSGAHASAPAAGPSMSAPASGGGRSH</sequence>
<feature type="region of interest" description="Disordered" evidence="1">
    <location>
        <begin position="436"/>
        <end position="517"/>
    </location>
</feature>